<dbReference type="Proteomes" id="UP000286134">
    <property type="component" value="Unassembled WGS sequence"/>
</dbReference>
<keyword evidence="3" id="KW-1185">Reference proteome</keyword>
<name>A0A420I0D8_9PEZI</name>
<evidence type="ECO:0000313" key="2">
    <source>
        <dbReference type="EMBL" id="RKF63142.1"/>
    </source>
</evidence>
<accession>A0A420I0D8</accession>
<evidence type="ECO:0000256" key="1">
    <source>
        <dbReference type="SAM" id="MobiDB-lite"/>
    </source>
</evidence>
<feature type="region of interest" description="Disordered" evidence="1">
    <location>
        <begin position="1"/>
        <end position="20"/>
    </location>
</feature>
<proteinExistence type="predicted"/>
<sequence length="78" mass="8625">MNLLIQPRRRGQKPTATQTPGACGLRALMAANTKNWVRTQEWVLAMVEASHNHDASENSPAFSEAKALTHEQDEVPNT</sequence>
<feature type="region of interest" description="Disordered" evidence="1">
    <location>
        <begin position="51"/>
        <end position="78"/>
    </location>
</feature>
<gene>
    <name evidence="2" type="ORF">OnM2_027043</name>
</gene>
<protein>
    <submittedName>
        <fullName evidence="2">Uncharacterized protein</fullName>
    </submittedName>
</protein>
<feature type="compositionally biased region" description="Basic and acidic residues" evidence="1">
    <location>
        <begin position="67"/>
        <end position="78"/>
    </location>
</feature>
<evidence type="ECO:0000313" key="3">
    <source>
        <dbReference type="Proteomes" id="UP000286134"/>
    </source>
</evidence>
<reference evidence="2 3" key="1">
    <citation type="journal article" date="2018" name="BMC Genomics">
        <title>Comparative genome analyses reveal sequence features reflecting distinct modes of host-adaptation between dicot and monocot powdery mildew.</title>
        <authorList>
            <person name="Wu Y."/>
            <person name="Ma X."/>
            <person name="Pan Z."/>
            <person name="Kale S.D."/>
            <person name="Song Y."/>
            <person name="King H."/>
            <person name="Zhang Q."/>
            <person name="Presley C."/>
            <person name="Deng X."/>
            <person name="Wei C.I."/>
            <person name="Xiao S."/>
        </authorList>
    </citation>
    <scope>NUCLEOTIDE SEQUENCE [LARGE SCALE GENOMIC DNA]</scope>
    <source>
        <strain evidence="2">UMSG2</strain>
    </source>
</reference>
<dbReference type="EMBL" id="MCFK01002770">
    <property type="protein sequence ID" value="RKF63142.1"/>
    <property type="molecule type" value="Genomic_DNA"/>
</dbReference>
<comment type="caution">
    <text evidence="2">The sequence shown here is derived from an EMBL/GenBank/DDBJ whole genome shotgun (WGS) entry which is preliminary data.</text>
</comment>
<organism evidence="2 3">
    <name type="scientific">Erysiphe neolycopersici</name>
    <dbReference type="NCBI Taxonomy" id="212602"/>
    <lineage>
        <taxon>Eukaryota</taxon>
        <taxon>Fungi</taxon>
        <taxon>Dikarya</taxon>
        <taxon>Ascomycota</taxon>
        <taxon>Pezizomycotina</taxon>
        <taxon>Leotiomycetes</taxon>
        <taxon>Erysiphales</taxon>
        <taxon>Erysiphaceae</taxon>
        <taxon>Erysiphe</taxon>
    </lineage>
</organism>
<dbReference type="AlphaFoldDB" id="A0A420I0D8"/>